<dbReference type="KEGG" id="mph:MLP_07920"/>
<dbReference type="RefSeq" id="WP_013861693.1">
    <property type="nucleotide sequence ID" value="NC_015635.1"/>
</dbReference>
<dbReference type="STRING" id="1032480.MLP_07920"/>
<evidence type="ECO:0000313" key="3">
    <source>
        <dbReference type="Proteomes" id="UP000007947"/>
    </source>
</evidence>
<dbReference type="OrthoDB" id="3774128at2"/>
<evidence type="ECO:0000313" key="2">
    <source>
        <dbReference type="EMBL" id="BAK33806.1"/>
    </source>
</evidence>
<gene>
    <name evidence="2" type="ordered locus">MLP_07920</name>
</gene>
<keyword evidence="1" id="KW-1133">Transmembrane helix</keyword>
<protein>
    <submittedName>
        <fullName evidence="2">Uncharacterized protein</fullName>
    </submittedName>
</protein>
<feature type="transmembrane region" description="Helical" evidence="1">
    <location>
        <begin position="27"/>
        <end position="48"/>
    </location>
</feature>
<sequence length="273" mass="29247">MTRPPNSNGSSPVERANKVKLVIEHPFLSGVAATIIAAIVISMAVGGWHRVRNAISPASALLNATVEPFPGPALSCQGYGRLTGRGGVPTPAAANDQLSPGEVDLWIRRAGLIAVVSTELEVRIQGRSAQAVVLDELRVVIDSAAPASARDHYYLMMGCGGGYEPRSFQIDLDSKTPEAVPTPGSDGIREFPAMSFPLVVSDAESETLILRVAAAKYDVSWHLEIPWYSGTERDVLTIRPPGAKSFTLAGDQVERTHRLSPDGRTWLDVEATR</sequence>
<reference evidence="2 3" key="1">
    <citation type="submission" date="2011-05" db="EMBL/GenBank/DDBJ databases">
        <title>Whole genome sequence of Microlunatus phosphovorus NM-1.</title>
        <authorList>
            <person name="Hosoyama A."/>
            <person name="Sasaki K."/>
            <person name="Harada T."/>
            <person name="Igarashi R."/>
            <person name="Kawakoshi A."/>
            <person name="Sasagawa M."/>
            <person name="Fukada J."/>
            <person name="Nakamura S."/>
            <person name="Katano Y."/>
            <person name="Hanada S."/>
            <person name="Kamagata Y."/>
            <person name="Nakamura N."/>
            <person name="Yamazaki S."/>
            <person name="Fujita N."/>
        </authorList>
    </citation>
    <scope>NUCLEOTIDE SEQUENCE [LARGE SCALE GENOMIC DNA]</scope>
    <source>
        <strain evidence="3">ATCC 700054 / DSM 10555 / JCM 9379 / NBRC 101784 / NCIMB 13414 / VKM Ac-1990 / NM-1</strain>
    </source>
</reference>
<organism evidence="2 3">
    <name type="scientific">Microlunatus phosphovorus (strain ATCC 700054 / DSM 10555 / JCM 9379 / NBRC 101784 / NCIMB 13414 / VKM Ac-1990 / NM-1)</name>
    <dbReference type="NCBI Taxonomy" id="1032480"/>
    <lineage>
        <taxon>Bacteria</taxon>
        <taxon>Bacillati</taxon>
        <taxon>Actinomycetota</taxon>
        <taxon>Actinomycetes</taxon>
        <taxon>Propionibacteriales</taxon>
        <taxon>Propionibacteriaceae</taxon>
        <taxon>Microlunatus</taxon>
    </lineage>
</organism>
<dbReference type="EMBL" id="AP012204">
    <property type="protein sequence ID" value="BAK33806.1"/>
    <property type="molecule type" value="Genomic_DNA"/>
</dbReference>
<name>F5XLS7_MICPN</name>
<dbReference type="Proteomes" id="UP000007947">
    <property type="component" value="Chromosome"/>
</dbReference>
<keyword evidence="1" id="KW-0812">Transmembrane</keyword>
<accession>F5XLS7</accession>
<dbReference type="eggNOG" id="COG3093">
    <property type="taxonomic scope" value="Bacteria"/>
</dbReference>
<evidence type="ECO:0000256" key="1">
    <source>
        <dbReference type="SAM" id="Phobius"/>
    </source>
</evidence>
<dbReference type="AlphaFoldDB" id="F5XLS7"/>
<dbReference type="HOGENOM" id="CLU_1018678_0_0_11"/>
<keyword evidence="3" id="KW-1185">Reference proteome</keyword>
<keyword evidence="1" id="KW-0472">Membrane</keyword>
<proteinExistence type="predicted"/>